<evidence type="ECO:0000313" key="1">
    <source>
        <dbReference type="EMBL" id="CAB4181018.1"/>
    </source>
</evidence>
<reference evidence="4" key="1">
    <citation type="submission" date="2020-05" db="EMBL/GenBank/DDBJ databases">
        <authorList>
            <person name="Chiriac C."/>
            <person name="Salcher M."/>
            <person name="Ghai R."/>
            <person name="Kavagutti S V."/>
        </authorList>
    </citation>
    <scope>NUCLEOTIDE SEQUENCE</scope>
</reference>
<sequence>MANTQTTVPLFVANQVLTAAQQNASAGTGVPVFATTVTRDAAFGGSNKALAEGQLCYIEASNIVQYYDGAAWATVGPVTSGGFVVVKAETAFTTASTVEIDNAFSATYTNYKIFIRYQTSSTGDIYSRFRVGGVSASGANYNSQLVVGTSTTAGGYRETSQTSMYIGDDSNGAFWSSMELSIYAPFAAEPTIATCINNRSNGAYNSSAIQVFGTNHTVATSYDGIQIILASGTITGTYTVYGMGKTV</sequence>
<organism evidence="4">
    <name type="scientific">uncultured Caudovirales phage</name>
    <dbReference type="NCBI Taxonomy" id="2100421"/>
    <lineage>
        <taxon>Viruses</taxon>
        <taxon>Duplodnaviria</taxon>
        <taxon>Heunggongvirae</taxon>
        <taxon>Uroviricota</taxon>
        <taxon>Caudoviricetes</taxon>
        <taxon>Peduoviridae</taxon>
        <taxon>Maltschvirus</taxon>
        <taxon>Maltschvirus maltsch</taxon>
    </lineage>
</organism>
<dbReference type="EMBL" id="LR797228">
    <property type="protein sequence ID" value="CAB4194765.1"/>
    <property type="molecule type" value="Genomic_DNA"/>
</dbReference>
<evidence type="ECO:0000313" key="2">
    <source>
        <dbReference type="EMBL" id="CAB4194765.1"/>
    </source>
</evidence>
<evidence type="ECO:0000313" key="3">
    <source>
        <dbReference type="EMBL" id="CAB4204977.1"/>
    </source>
</evidence>
<dbReference type="EMBL" id="LR798368">
    <property type="protein sequence ID" value="CAB5226740.1"/>
    <property type="molecule type" value="Genomic_DNA"/>
</dbReference>
<protein>
    <submittedName>
        <fullName evidence="4">Uncharacterized protein</fullName>
    </submittedName>
</protein>
<dbReference type="EMBL" id="LR797359">
    <property type="protein sequence ID" value="CAB4204977.1"/>
    <property type="molecule type" value="Genomic_DNA"/>
</dbReference>
<dbReference type="EMBL" id="LR797008">
    <property type="protein sequence ID" value="CAB4181018.1"/>
    <property type="molecule type" value="Genomic_DNA"/>
</dbReference>
<name>A0A6J7X716_9CAUD</name>
<accession>A0A6J7X716</accession>
<proteinExistence type="predicted"/>
<evidence type="ECO:0000313" key="4">
    <source>
        <dbReference type="EMBL" id="CAB5226740.1"/>
    </source>
</evidence>
<gene>
    <name evidence="1" type="ORF">UFOVP1062_11</name>
    <name evidence="2" type="ORF">UFOVP1284_14</name>
    <name evidence="3" type="ORF">UFOVP1404_2</name>
    <name evidence="4" type="ORF">UFOVP1512_15</name>
</gene>